<dbReference type="AlphaFoldDB" id="A0AAN9IE59"/>
<evidence type="ECO:0000256" key="3">
    <source>
        <dbReference type="SAM" id="Coils"/>
    </source>
</evidence>
<evidence type="ECO:0000256" key="2">
    <source>
        <dbReference type="PROSITE-ProRule" id="PRU00176"/>
    </source>
</evidence>
<dbReference type="InterPro" id="IPR012677">
    <property type="entry name" value="Nucleotide-bd_a/b_plait_sf"/>
</dbReference>
<dbReference type="InterPro" id="IPR050886">
    <property type="entry name" value="RNA-binding_reg"/>
</dbReference>
<comment type="caution">
    <text evidence="6">The sequence shown here is derived from an EMBL/GenBank/DDBJ whole genome shotgun (WGS) entry which is preliminary data.</text>
</comment>
<dbReference type="Pfam" id="PF00076">
    <property type="entry name" value="RRM_1"/>
    <property type="match status" value="1"/>
</dbReference>
<protein>
    <recommendedName>
        <fullName evidence="5">RRM domain-containing protein</fullName>
    </recommendedName>
</protein>
<dbReference type="InterPro" id="IPR000504">
    <property type="entry name" value="RRM_dom"/>
</dbReference>
<reference evidence="6 7" key="1">
    <citation type="submission" date="2024-01" db="EMBL/GenBank/DDBJ databases">
        <title>The genomes of 5 underutilized Papilionoideae crops provide insights into root nodulation and disease resistanc.</title>
        <authorList>
            <person name="Yuan L."/>
        </authorList>
    </citation>
    <scope>NUCLEOTIDE SEQUENCE [LARGE SCALE GENOMIC DNA]</scope>
    <source>
        <strain evidence="6">ZHUSHIDOU_FW_LH</strain>
        <tissue evidence="6">Leaf</tissue>
    </source>
</reference>
<keyword evidence="7" id="KW-1185">Reference proteome</keyword>
<keyword evidence="1 2" id="KW-0694">RNA-binding</keyword>
<dbReference type="Proteomes" id="UP001372338">
    <property type="component" value="Unassembled WGS sequence"/>
</dbReference>
<dbReference type="InterPro" id="IPR035979">
    <property type="entry name" value="RBD_domain_sf"/>
</dbReference>
<evidence type="ECO:0000259" key="5">
    <source>
        <dbReference type="PROSITE" id="PS50102"/>
    </source>
</evidence>
<dbReference type="PROSITE" id="PS50102">
    <property type="entry name" value="RRM"/>
    <property type="match status" value="1"/>
</dbReference>
<evidence type="ECO:0000256" key="4">
    <source>
        <dbReference type="SAM" id="MobiDB-lite"/>
    </source>
</evidence>
<gene>
    <name evidence="6" type="ORF">RIF29_16110</name>
</gene>
<evidence type="ECO:0000313" key="6">
    <source>
        <dbReference type="EMBL" id="KAK7275004.1"/>
    </source>
</evidence>
<dbReference type="PANTHER" id="PTHR48024">
    <property type="entry name" value="GEO13361P1-RELATED"/>
    <property type="match status" value="1"/>
</dbReference>
<dbReference type="PANTHER" id="PTHR48024:SF56">
    <property type="entry name" value="HETEROGENEOUS NUCLEAR RIBONUCLEOPROTEIN A0"/>
    <property type="match status" value="1"/>
</dbReference>
<dbReference type="EMBL" id="JAYWIO010000003">
    <property type="protein sequence ID" value="KAK7275004.1"/>
    <property type="molecule type" value="Genomic_DNA"/>
</dbReference>
<feature type="region of interest" description="Disordered" evidence="4">
    <location>
        <begin position="1"/>
        <end position="66"/>
    </location>
</feature>
<feature type="compositionally biased region" description="Basic and acidic residues" evidence="4">
    <location>
        <begin position="30"/>
        <end position="44"/>
    </location>
</feature>
<proteinExistence type="predicted"/>
<feature type="domain" description="RRM" evidence="5">
    <location>
        <begin position="148"/>
        <end position="221"/>
    </location>
</feature>
<dbReference type="CDD" id="cd00590">
    <property type="entry name" value="RRM_SF"/>
    <property type="match status" value="1"/>
</dbReference>
<feature type="coiled-coil region" evidence="3">
    <location>
        <begin position="90"/>
        <end position="117"/>
    </location>
</feature>
<name>A0AAN9IE59_CROPI</name>
<organism evidence="6 7">
    <name type="scientific">Crotalaria pallida</name>
    <name type="common">Smooth rattlebox</name>
    <name type="synonym">Crotalaria striata</name>
    <dbReference type="NCBI Taxonomy" id="3830"/>
    <lineage>
        <taxon>Eukaryota</taxon>
        <taxon>Viridiplantae</taxon>
        <taxon>Streptophyta</taxon>
        <taxon>Embryophyta</taxon>
        <taxon>Tracheophyta</taxon>
        <taxon>Spermatophyta</taxon>
        <taxon>Magnoliopsida</taxon>
        <taxon>eudicotyledons</taxon>
        <taxon>Gunneridae</taxon>
        <taxon>Pentapetalae</taxon>
        <taxon>rosids</taxon>
        <taxon>fabids</taxon>
        <taxon>Fabales</taxon>
        <taxon>Fabaceae</taxon>
        <taxon>Papilionoideae</taxon>
        <taxon>50 kb inversion clade</taxon>
        <taxon>genistoids sensu lato</taxon>
        <taxon>core genistoids</taxon>
        <taxon>Crotalarieae</taxon>
        <taxon>Crotalaria</taxon>
    </lineage>
</organism>
<keyword evidence="3" id="KW-0175">Coiled coil</keyword>
<dbReference type="GO" id="GO:0003723">
    <property type="term" value="F:RNA binding"/>
    <property type="evidence" value="ECO:0007669"/>
    <property type="project" value="UniProtKB-UniRule"/>
</dbReference>
<dbReference type="SMART" id="SM00360">
    <property type="entry name" value="RRM"/>
    <property type="match status" value="1"/>
</dbReference>
<sequence length="229" mass="25709">MASSSSLSGRSVSPPPPPRRGGEEIVGDDDDHKKVAEEEKRVVALDDDEDEDEEDEFEYPTPPVSTKWIIPPEEELQFHRNLRGRPELTWEELSELIEQENEKMVEMMERLEDDENLVYSPPPPSIPSDDWDCFAHSKFGSGDVRFLNTCIINGLDLSTKDGCLVQAFSPFGEILDAKVVKKSKGLGFVTFASEDSVFKAIEAMNNTFLQGLQITLRKLQFLPGYSGPI</sequence>
<accession>A0AAN9IE59</accession>
<evidence type="ECO:0000313" key="7">
    <source>
        <dbReference type="Proteomes" id="UP001372338"/>
    </source>
</evidence>
<feature type="compositionally biased region" description="Acidic residues" evidence="4">
    <location>
        <begin position="45"/>
        <end position="58"/>
    </location>
</feature>
<dbReference type="SUPFAM" id="SSF54928">
    <property type="entry name" value="RNA-binding domain, RBD"/>
    <property type="match status" value="1"/>
</dbReference>
<evidence type="ECO:0000256" key="1">
    <source>
        <dbReference type="ARBA" id="ARBA00022884"/>
    </source>
</evidence>
<dbReference type="Gene3D" id="3.30.70.330">
    <property type="match status" value="1"/>
</dbReference>
<feature type="compositionally biased region" description="Low complexity" evidence="4">
    <location>
        <begin position="1"/>
        <end position="12"/>
    </location>
</feature>